<proteinExistence type="predicted"/>
<gene>
    <name evidence="2" type="ORF">F444_11100</name>
</gene>
<name>A0A081A207_PHYNI</name>
<feature type="compositionally biased region" description="Polar residues" evidence="1">
    <location>
        <begin position="222"/>
        <end position="231"/>
    </location>
</feature>
<organism evidence="2 3">
    <name type="scientific">Phytophthora nicotianae P1976</name>
    <dbReference type="NCBI Taxonomy" id="1317066"/>
    <lineage>
        <taxon>Eukaryota</taxon>
        <taxon>Sar</taxon>
        <taxon>Stramenopiles</taxon>
        <taxon>Oomycota</taxon>
        <taxon>Peronosporomycetes</taxon>
        <taxon>Peronosporales</taxon>
        <taxon>Peronosporaceae</taxon>
        <taxon>Phytophthora</taxon>
    </lineage>
</organism>
<evidence type="ECO:0000313" key="2">
    <source>
        <dbReference type="EMBL" id="ETO72918.1"/>
    </source>
</evidence>
<protein>
    <submittedName>
        <fullName evidence="2">Uncharacterized protein</fullName>
    </submittedName>
</protein>
<evidence type="ECO:0000256" key="1">
    <source>
        <dbReference type="SAM" id="MobiDB-lite"/>
    </source>
</evidence>
<evidence type="ECO:0000313" key="3">
    <source>
        <dbReference type="Proteomes" id="UP000028582"/>
    </source>
</evidence>
<dbReference type="Proteomes" id="UP000028582">
    <property type="component" value="Unassembled WGS sequence"/>
</dbReference>
<dbReference type="AlphaFoldDB" id="A0A081A207"/>
<feature type="region of interest" description="Disordered" evidence="1">
    <location>
        <begin position="198"/>
        <end position="240"/>
    </location>
</feature>
<accession>A0A081A207</accession>
<feature type="region of interest" description="Disordered" evidence="1">
    <location>
        <begin position="171"/>
        <end position="190"/>
    </location>
</feature>
<sequence length="325" mass="35913">MGKEMSAKASKTHRRVEDLHAIVCWLEHLPNFTKCFDTTGKTSIGKQSSKSEGFKGMVAALASTSNGKCRLKPNQMRDRFAIYKNRYLRSKEHENTTEATGVCTGESEGGTSLIEALEPSEVLFATGGSEIARPLQPPNLLKARPRLHSLSFTISDDSDVESPASLADIPLVQSTPASSSTTHDSRFAPAARKCNAIQPKRSVLDVNPKGKSQLSKKARLSSKPTTLNASPPSIRGSGSRIATPMKLAAESKANVEKQRLEFDKEKWSTQEALERDRLAFEKSKWEKEREDRQSELNEEKRFHVLSSLIEKGRSAEEAEAFPNLL</sequence>
<feature type="compositionally biased region" description="Polar residues" evidence="1">
    <location>
        <begin position="172"/>
        <end position="182"/>
    </location>
</feature>
<comment type="caution">
    <text evidence="2">The sequence shown here is derived from an EMBL/GenBank/DDBJ whole genome shotgun (WGS) entry which is preliminary data.</text>
</comment>
<reference evidence="2 3" key="1">
    <citation type="submission" date="2013-11" db="EMBL/GenBank/DDBJ databases">
        <title>The Genome Sequence of Phytophthora parasitica P1976.</title>
        <authorList>
            <consortium name="The Broad Institute Genomics Platform"/>
            <person name="Russ C."/>
            <person name="Tyler B."/>
            <person name="Panabieres F."/>
            <person name="Shan W."/>
            <person name="Tripathy S."/>
            <person name="Grunwald N."/>
            <person name="Machado M."/>
            <person name="Johnson C.S."/>
            <person name="Walker B."/>
            <person name="Young S."/>
            <person name="Zeng Q."/>
            <person name="Gargeya S."/>
            <person name="Fitzgerald M."/>
            <person name="Haas B."/>
            <person name="Abouelleil A."/>
            <person name="Allen A.W."/>
            <person name="Alvarado L."/>
            <person name="Arachchi H.M."/>
            <person name="Berlin A.M."/>
            <person name="Chapman S.B."/>
            <person name="Gainer-Dewar J."/>
            <person name="Goldberg J."/>
            <person name="Griggs A."/>
            <person name="Gujja S."/>
            <person name="Hansen M."/>
            <person name="Howarth C."/>
            <person name="Imamovic A."/>
            <person name="Ireland A."/>
            <person name="Larimer J."/>
            <person name="McCowan C."/>
            <person name="Murphy C."/>
            <person name="Pearson M."/>
            <person name="Poon T.W."/>
            <person name="Priest M."/>
            <person name="Roberts A."/>
            <person name="Saif S."/>
            <person name="Shea T."/>
            <person name="Sisk P."/>
            <person name="Sykes S."/>
            <person name="Wortman J."/>
            <person name="Nusbaum C."/>
            <person name="Birren B."/>
        </authorList>
    </citation>
    <scope>NUCLEOTIDE SEQUENCE [LARGE SCALE GENOMIC DNA]</scope>
    <source>
        <strain evidence="2 3">P1976</strain>
    </source>
</reference>
<dbReference type="EMBL" id="ANJA01002014">
    <property type="protein sequence ID" value="ETO72918.1"/>
    <property type="molecule type" value="Genomic_DNA"/>
</dbReference>